<reference evidence="2" key="1">
    <citation type="submission" date="2019-05" db="EMBL/GenBank/DDBJ databases">
        <title>Candidatus Nanohalobium constans, a novel model system to study the DPANN nano-sized archaea: genomic and physiological characterization of a nanoarchaeon co-cultured with its chitinotrophic host.</title>
        <authorList>
            <person name="La Cono V."/>
            <person name="Arcadi E."/>
            <person name="Crisafi F."/>
            <person name="Denaro R."/>
            <person name="La Spada G."/>
            <person name="Messina E."/>
            <person name="Smedile F."/>
            <person name="Toshchakov S.V."/>
            <person name="Shevchenko M.A."/>
            <person name="Golyshin P.N."/>
            <person name="Golyshina O.V."/>
            <person name="Ferrer M."/>
            <person name="Rohde M."/>
            <person name="Mushegian A."/>
            <person name="Sorokin D.Y."/>
            <person name="Giuliano L."/>
            <person name="Yakimov M.M."/>
        </authorList>
    </citation>
    <scope>NUCLEOTIDE SEQUENCE [LARGE SCALE GENOMIC DNA]</scope>
    <source>
        <strain evidence="2">LC1Nh</strain>
    </source>
</reference>
<dbReference type="EMBL" id="CP040089">
    <property type="protein sequence ID" value="QGA81010.1"/>
    <property type="molecule type" value="Genomic_DNA"/>
</dbReference>
<evidence type="ECO:0000313" key="1">
    <source>
        <dbReference type="EMBL" id="QGA81010.1"/>
    </source>
</evidence>
<gene>
    <name evidence="1" type="ORF">LC1Nh_1143</name>
</gene>
<protein>
    <submittedName>
        <fullName evidence="1">Uncharacterized protein</fullName>
    </submittedName>
</protein>
<accession>A0A5Q0UIQ3</accession>
<evidence type="ECO:0000313" key="2">
    <source>
        <dbReference type="Proteomes" id="UP000377803"/>
    </source>
</evidence>
<proteinExistence type="predicted"/>
<dbReference type="AlphaFoldDB" id="A0A5Q0UIQ3"/>
<dbReference type="GeneID" id="42365541"/>
<sequence length="129" mass="14464">MLLDSDEVSGLDTTDEAVEYVVEFFESRLEPEYLEKVAQGDHDESDVFDTETPNMQDVDLSEYSVRAVGDYDNPGVIISGPGRNCYLGGSPHDKNAMATSNTYNEDDEIVENMLFQLKDQVEKELVLTN</sequence>
<name>A0A5Q0UIQ3_9ARCH</name>
<dbReference type="KEGG" id="ncon:LC1Nh_1143"/>
<organism evidence="1 2">
    <name type="scientific">Candidatus Nanohalobium constans</name>
    <dbReference type="NCBI Taxonomy" id="2565781"/>
    <lineage>
        <taxon>Archaea</taxon>
        <taxon>Candidatus Nanohalarchaeota</taxon>
        <taxon>Candidatus Nanohalobia</taxon>
        <taxon>Candidatus Nanohalobiales</taxon>
        <taxon>Candidatus Nanohalobiaceae</taxon>
        <taxon>Candidatus Nanohalobium</taxon>
    </lineage>
</organism>
<keyword evidence="2" id="KW-1185">Reference proteome</keyword>
<dbReference type="Proteomes" id="UP000377803">
    <property type="component" value="Chromosome"/>
</dbReference>
<dbReference type="RefSeq" id="WP_153550758.1">
    <property type="nucleotide sequence ID" value="NZ_CP040089.1"/>
</dbReference>